<dbReference type="PANTHER" id="PTHR22761">
    <property type="entry name" value="CHARGED MULTIVESICULAR BODY PROTEIN"/>
    <property type="match status" value="1"/>
</dbReference>
<comment type="caution">
    <text evidence="3">The sequence shown here is derived from an EMBL/GenBank/DDBJ whole genome shotgun (WGS) entry which is preliminary data.</text>
</comment>
<dbReference type="GO" id="GO:0005771">
    <property type="term" value="C:multivesicular body"/>
    <property type="evidence" value="ECO:0007669"/>
    <property type="project" value="TreeGrafter"/>
</dbReference>
<dbReference type="GO" id="GO:0032511">
    <property type="term" value="P:late endosome to vacuole transport via multivesicular body sorting pathway"/>
    <property type="evidence" value="ECO:0007669"/>
    <property type="project" value="TreeGrafter"/>
</dbReference>
<feature type="compositionally biased region" description="Basic and acidic residues" evidence="2">
    <location>
        <begin position="382"/>
        <end position="407"/>
    </location>
</feature>
<feature type="coiled-coil region" evidence="1">
    <location>
        <begin position="230"/>
        <end position="264"/>
    </location>
</feature>
<dbReference type="GO" id="GO:0009898">
    <property type="term" value="C:cytoplasmic side of plasma membrane"/>
    <property type="evidence" value="ECO:0007669"/>
    <property type="project" value="TreeGrafter"/>
</dbReference>
<accession>A0AAD5WMD0</accession>
<dbReference type="Proteomes" id="UP001201980">
    <property type="component" value="Unassembled WGS sequence"/>
</dbReference>
<dbReference type="Pfam" id="PF03357">
    <property type="entry name" value="Snf7"/>
    <property type="match status" value="1"/>
</dbReference>
<organism evidence="3 4">
    <name type="scientific">Zalerion maritima</name>
    <dbReference type="NCBI Taxonomy" id="339359"/>
    <lineage>
        <taxon>Eukaryota</taxon>
        <taxon>Fungi</taxon>
        <taxon>Dikarya</taxon>
        <taxon>Ascomycota</taxon>
        <taxon>Pezizomycotina</taxon>
        <taxon>Sordariomycetes</taxon>
        <taxon>Lulworthiomycetidae</taxon>
        <taxon>Lulworthiales</taxon>
        <taxon>Lulworthiaceae</taxon>
        <taxon>Zalerion</taxon>
    </lineage>
</organism>
<feature type="region of interest" description="Disordered" evidence="2">
    <location>
        <begin position="382"/>
        <end position="455"/>
    </location>
</feature>
<evidence type="ECO:0000313" key="3">
    <source>
        <dbReference type="EMBL" id="KAJ2893414.1"/>
    </source>
</evidence>
<reference evidence="3" key="1">
    <citation type="submission" date="2022-07" db="EMBL/GenBank/DDBJ databases">
        <title>Draft genome sequence of Zalerion maritima ATCC 34329, a (micro)plastics degrading marine fungus.</title>
        <authorList>
            <person name="Paco A."/>
            <person name="Goncalves M.F.M."/>
            <person name="Rocha-Santos T.A.P."/>
            <person name="Alves A."/>
        </authorList>
    </citation>
    <scope>NUCLEOTIDE SEQUENCE</scope>
    <source>
        <strain evidence="3">ATCC 34329</strain>
    </source>
</reference>
<feature type="coiled-coil region" evidence="1">
    <location>
        <begin position="291"/>
        <end position="318"/>
    </location>
</feature>
<dbReference type="AlphaFoldDB" id="A0AAD5WMD0"/>
<evidence type="ECO:0000313" key="4">
    <source>
        <dbReference type="Proteomes" id="UP001201980"/>
    </source>
</evidence>
<evidence type="ECO:0000256" key="2">
    <source>
        <dbReference type="SAM" id="MobiDB-lite"/>
    </source>
</evidence>
<dbReference type="GO" id="GO:0006900">
    <property type="term" value="P:vesicle budding from membrane"/>
    <property type="evidence" value="ECO:0007669"/>
    <property type="project" value="TreeGrafter"/>
</dbReference>
<dbReference type="EMBL" id="JAKWBI020000608">
    <property type="protein sequence ID" value="KAJ2893414.1"/>
    <property type="molecule type" value="Genomic_DNA"/>
</dbReference>
<dbReference type="Gene3D" id="1.10.287.1060">
    <property type="entry name" value="ESAT-6-like"/>
    <property type="match status" value="1"/>
</dbReference>
<proteinExistence type="predicted"/>
<evidence type="ECO:0000256" key="1">
    <source>
        <dbReference type="SAM" id="Coils"/>
    </source>
</evidence>
<dbReference type="PANTHER" id="PTHR22761:SF18">
    <property type="entry name" value="SORTING PROTEIN SNF7 FAMILY PROTEIN, PUTATIVE (AFU_ORTHOLOGUE AFUA_2G16692)-RELATED"/>
    <property type="match status" value="1"/>
</dbReference>
<gene>
    <name evidence="3" type="ORF">MKZ38_008694</name>
</gene>
<dbReference type="InterPro" id="IPR005024">
    <property type="entry name" value="Snf7_fam"/>
</dbReference>
<keyword evidence="4" id="KW-1185">Reference proteome</keyword>
<protein>
    <submittedName>
        <fullName evidence="3">Uncharacterized protein</fullName>
    </submittedName>
</protein>
<dbReference type="GO" id="GO:0000815">
    <property type="term" value="C:ESCRT III complex"/>
    <property type="evidence" value="ECO:0007669"/>
    <property type="project" value="TreeGrafter"/>
</dbReference>
<sequence>MGELLQYLASNEVSFRRTINPDGYQANVAAWKRGLANGALAGHAESSAATPSLLLLETGPRLIQSLESKQFGRPLALGAVLRDAINDGTLMPLDQFTSRTESVYTKSSAPWSSVPESVIWWGLRQIGIGDPSTGEDKLPEGSFVIVPNLEAAAAAFESRVALTLPSASPFERTFSKAHFAKSFSDILPWCRLPEDDFHILCKYLSRDKGTILYDGHVVRIKPKASDLSKITQEDSAVASLRELIEDLRDQMTTLSSRVDELSARAREAIAKKNRIAALAALKSKKLTEMQLQTRHATLSQLEEVAQKLEQAVDQVQIVSVMKSSSDALRKLNAKTGGAEQVAEVLDGLREQMGEVDEVGDMISDVGALVDETKIDDEFEAMAKEEKARQEKKEGKAKEEESRAKAQELEENLLGAMPPSTEPSKSMEGEETYEAIEGLRRMSLVEKGDKEQPQHA</sequence>
<feature type="compositionally biased region" description="Basic and acidic residues" evidence="2">
    <location>
        <begin position="436"/>
        <end position="455"/>
    </location>
</feature>
<keyword evidence="1" id="KW-0175">Coiled coil</keyword>
<name>A0AAD5WMD0_9PEZI</name>